<comment type="caution">
    <text evidence="2">The sequence shown here is derived from an EMBL/GenBank/DDBJ whole genome shotgun (WGS) entry which is preliminary data.</text>
</comment>
<dbReference type="STRING" id="1116472.MGMO_98c00200"/>
<dbReference type="eggNOG" id="COG0584">
    <property type="taxonomic scope" value="Bacteria"/>
</dbReference>
<protein>
    <submittedName>
        <fullName evidence="2">Glycerophosphoryl diester phosphodiesterase</fullName>
    </submittedName>
</protein>
<evidence type="ECO:0000313" key="2">
    <source>
        <dbReference type="EMBL" id="ESS71516.1"/>
    </source>
</evidence>
<dbReference type="PANTHER" id="PTHR46211">
    <property type="entry name" value="GLYCEROPHOSPHORYL DIESTER PHOSPHODIESTERASE"/>
    <property type="match status" value="1"/>
</dbReference>
<evidence type="ECO:0000313" key="3">
    <source>
        <dbReference type="Proteomes" id="UP000017842"/>
    </source>
</evidence>
<gene>
    <name evidence="2" type="ORF">MGMO_98c00200</name>
</gene>
<organism evidence="2 3">
    <name type="scientific">Methyloglobulus morosus KoM1</name>
    <dbReference type="NCBI Taxonomy" id="1116472"/>
    <lineage>
        <taxon>Bacteria</taxon>
        <taxon>Pseudomonadati</taxon>
        <taxon>Pseudomonadota</taxon>
        <taxon>Gammaproteobacteria</taxon>
        <taxon>Methylococcales</taxon>
        <taxon>Methylococcaceae</taxon>
        <taxon>Methyloglobulus</taxon>
    </lineage>
</organism>
<dbReference type="GO" id="GO:0006629">
    <property type="term" value="P:lipid metabolic process"/>
    <property type="evidence" value="ECO:0007669"/>
    <property type="project" value="InterPro"/>
</dbReference>
<dbReference type="AlphaFoldDB" id="V5DVY0"/>
<sequence>MVPTASINVLNIAHRGARAYAPENTLVAFAKAKALGCDMFEMDVRLAKDGIVVVYHDDDLVRCTDAKTKFPGRSRYDVADFTHSELSRLDAGSWYIAQLKLSREERLPFLQTLSDGEIADFVSVSEREHYASGNIKIPTLTETLSLAKELNLKVNIELKSHPDGHPGLVEAVLKDVQTTQLADQVLISSFDHALLQQVRQQTSRIAIAVLTEGPIKAPVAYLRTLKANAYNIGCHKDYKRHGFGGLSGKRYLTHIDEVRNAGFDVNVWTCNDPQEMVDLLAAGVTGLISDYPNRVGDAIKSFAQGTC</sequence>
<dbReference type="InterPro" id="IPR030395">
    <property type="entry name" value="GP_PDE_dom"/>
</dbReference>
<dbReference type="PANTHER" id="PTHR46211:SF1">
    <property type="entry name" value="GLYCEROPHOSPHODIESTER PHOSPHODIESTERASE, CYTOPLASMIC"/>
    <property type="match status" value="1"/>
</dbReference>
<dbReference type="EMBL" id="AYLO01000094">
    <property type="protein sequence ID" value="ESS71516.1"/>
    <property type="molecule type" value="Genomic_DNA"/>
</dbReference>
<evidence type="ECO:0000259" key="1">
    <source>
        <dbReference type="PROSITE" id="PS51704"/>
    </source>
</evidence>
<name>V5DVY0_9GAMM</name>
<dbReference type="InterPro" id="IPR017946">
    <property type="entry name" value="PLC-like_Pdiesterase_TIM-brl"/>
</dbReference>
<accession>V5DVY0</accession>
<dbReference type="PROSITE" id="PS51704">
    <property type="entry name" value="GP_PDE"/>
    <property type="match status" value="1"/>
</dbReference>
<dbReference type="Proteomes" id="UP000017842">
    <property type="component" value="Unassembled WGS sequence"/>
</dbReference>
<dbReference type="Gene3D" id="3.20.20.190">
    <property type="entry name" value="Phosphatidylinositol (PI) phosphodiesterase"/>
    <property type="match status" value="1"/>
</dbReference>
<reference evidence="2 3" key="1">
    <citation type="journal article" date="2013" name="Genome Announc.">
        <title>Draft Genome Sequence of the Methanotrophic Gammaproteobacterium Methyloglobulus morosus DSM 22980 Strain KoM1.</title>
        <authorList>
            <person name="Poehlein A."/>
            <person name="Deutzmann J.S."/>
            <person name="Daniel R."/>
            <person name="Simeonova D.D."/>
        </authorList>
    </citation>
    <scope>NUCLEOTIDE SEQUENCE [LARGE SCALE GENOMIC DNA]</scope>
    <source>
        <strain evidence="2 3">KoM1</strain>
    </source>
</reference>
<dbReference type="GO" id="GO:0008081">
    <property type="term" value="F:phosphoric diester hydrolase activity"/>
    <property type="evidence" value="ECO:0007669"/>
    <property type="project" value="InterPro"/>
</dbReference>
<dbReference type="PATRIC" id="fig|1116472.3.peg.2739"/>
<feature type="domain" description="GP-PDE" evidence="1">
    <location>
        <begin position="9"/>
        <end position="299"/>
    </location>
</feature>
<dbReference type="Pfam" id="PF03009">
    <property type="entry name" value="GDPD"/>
    <property type="match status" value="1"/>
</dbReference>
<keyword evidence="3" id="KW-1185">Reference proteome</keyword>
<proteinExistence type="predicted"/>
<dbReference type="SUPFAM" id="SSF51695">
    <property type="entry name" value="PLC-like phosphodiesterases"/>
    <property type="match status" value="1"/>
</dbReference>